<protein>
    <submittedName>
        <fullName evidence="1">Uncharacterized protein</fullName>
    </submittedName>
</protein>
<keyword evidence="2" id="KW-1185">Reference proteome</keyword>
<gene>
    <name evidence="1" type="ORF">QE152_g28314</name>
</gene>
<dbReference type="Proteomes" id="UP001458880">
    <property type="component" value="Unassembled WGS sequence"/>
</dbReference>
<reference evidence="1 2" key="1">
    <citation type="journal article" date="2024" name="BMC Genomics">
        <title>De novo assembly and annotation of Popillia japonica's genome with initial clues to its potential as an invasive pest.</title>
        <authorList>
            <person name="Cucini C."/>
            <person name="Boschi S."/>
            <person name="Funari R."/>
            <person name="Cardaioli E."/>
            <person name="Iannotti N."/>
            <person name="Marturano G."/>
            <person name="Paoli F."/>
            <person name="Bruttini M."/>
            <person name="Carapelli A."/>
            <person name="Frati F."/>
            <person name="Nardi F."/>
        </authorList>
    </citation>
    <scope>NUCLEOTIDE SEQUENCE [LARGE SCALE GENOMIC DNA]</scope>
    <source>
        <strain evidence="1">DMR45628</strain>
    </source>
</reference>
<name>A0AAW1JKF2_POPJA</name>
<organism evidence="1 2">
    <name type="scientific">Popillia japonica</name>
    <name type="common">Japanese beetle</name>
    <dbReference type="NCBI Taxonomy" id="7064"/>
    <lineage>
        <taxon>Eukaryota</taxon>
        <taxon>Metazoa</taxon>
        <taxon>Ecdysozoa</taxon>
        <taxon>Arthropoda</taxon>
        <taxon>Hexapoda</taxon>
        <taxon>Insecta</taxon>
        <taxon>Pterygota</taxon>
        <taxon>Neoptera</taxon>
        <taxon>Endopterygota</taxon>
        <taxon>Coleoptera</taxon>
        <taxon>Polyphaga</taxon>
        <taxon>Scarabaeiformia</taxon>
        <taxon>Scarabaeidae</taxon>
        <taxon>Rutelinae</taxon>
        <taxon>Popillia</taxon>
    </lineage>
</organism>
<proteinExistence type="predicted"/>
<sequence length="176" mass="21441">MEKPQHRDIYHKRRIAISSNSVVRFSNNPLFIRMEFFKDVICHLPSNWQKETYHNKTYILVDLDEESEEYKEILVYCNSNYIGNVKEIKRIQHPFAYLRFQLSLEFRREWGLYGDNQTRSHTSINDNDLEKYIQHNCDERRRSSGFNAHNIVIRKKISVYPERDTNWYPEYLVKTE</sequence>
<dbReference type="EMBL" id="JASPKY010000350">
    <property type="protein sequence ID" value="KAK9704419.1"/>
    <property type="molecule type" value="Genomic_DNA"/>
</dbReference>
<accession>A0AAW1JKF2</accession>
<evidence type="ECO:0000313" key="2">
    <source>
        <dbReference type="Proteomes" id="UP001458880"/>
    </source>
</evidence>
<dbReference type="Gene3D" id="3.90.228.10">
    <property type="match status" value="1"/>
</dbReference>
<evidence type="ECO:0000313" key="1">
    <source>
        <dbReference type="EMBL" id="KAK9704419.1"/>
    </source>
</evidence>
<comment type="caution">
    <text evidence="1">The sequence shown here is derived from an EMBL/GenBank/DDBJ whole genome shotgun (WGS) entry which is preliminary data.</text>
</comment>
<dbReference type="AlphaFoldDB" id="A0AAW1JKF2"/>